<evidence type="ECO:0000313" key="2">
    <source>
        <dbReference type="Proteomes" id="UP000001062"/>
    </source>
</evidence>
<dbReference type="KEGG" id="mme:Marme_1074"/>
<organism evidence="1 2">
    <name type="scientific">Marinomonas mediterranea (strain ATCC 700492 / JCM 21426 / NBRC 103028 / MMB-1)</name>
    <dbReference type="NCBI Taxonomy" id="717774"/>
    <lineage>
        <taxon>Bacteria</taxon>
        <taxon>Pseudomonadati</taxon>
        <taxon>Pseudomonadota</taxon>
        <taxon>Gammaproteobacteria</taxon>
        <taxon>Oceanospirillales</taxon>
        <taxon>Oceanospirillaceae</taxon>
        <taxon>Marinomonas</taxon>
    </lineage>
</organism>
<keyword evidence="2" id="KW-1185">Reference proteome</keyword>
<sequence length="177" mass="19549">MNQVPQQANNRHSELEKIHVGKTSFSESAHRSGGTSAIPEGIAGDNIAFISLLETPLHTEPQIKNGDNHCHSSSSPFLAFYQQSNTQPLETIGSAWTSQIPSAPDGDEFECVILMPHLGEVHLDAKLKQEAWHMNLSFVRTEALLLARQQSQFLSQRLQQKMEKAVVLGLSLKEGHS</sequence>
<dbReference type="RefSeq" id="WP_013660254.1">
    <property type="nucleotide sequence ID" value="NC_015276.1"/>
</dbReference>
<evidence type="ECO:0000313" key="1">
    <source>
        <dbReference type="EMBL" id="ADZ90349.1"/>
    </source>
</evidence>
<dbReference type="STRING" id="717774.Marme_1074"/>
<dbReference type="AlphaFoldDB" id="F2JTD1"/>
<protein>
    <submittedName>
        <fullName evidence="1">Uncharacterized protein</fullName>
    </submittedName>
</protein>
<reference evidence="1 2" key="1">
    <citation type="journal article" date="2012" name="Stand. Genomic Sci.">
        <title>Complete genome sequence of the melanogenic marine bacterium Marinomonas mediterranea type strain (MMB-1(T)).</title>
        <authorList>
            <person name="Lucas-Elio P."/>
            <person name="Goodwin L."/>
            <person name="Woyke T."/>
            <person name="Pitluck S."/>
            <person name="Nolan M."/>
            <person name="Kyrpides N.C."/>
            <person name="Detter J.C."/>
            <person name="Copeland A."/>
            <person name="Teshima H."/>
            <person name="Bruce D."/>
            <person name="Detter C."/>
            <person name="Tapia R."/>
            <person name="Han S."/>
            <person name="Land M.L."/>
            <person name="Ivanova N."/>
            <person name="Mikhailova N."/>
            <person name="Johnston A.W."/>
            <person name="Sanchez-Amat A."/>
        </authorList>
    </citation>
    <scope>NUCLEOTIDE SEQUENCE [LARGE SCALE GENOMIC DNA]</scope>
    <source>
        <strain evidence="2">ATCC 700492 / JCM 21426 / NBRC 103028 / MMB-1</strain>
    </source>
</reference>
<dbReference type="OrthoDB" id="6516509at2"/>
<proteinExistence type="predicted"/>
<dbReference type="EMBL" id="CP002583">
    <property type="protein sequence ID" value="ADZ90349.1"/>
    <property type="molecule type" value="Genomic_DNA"/>
</dbReference>
<accession>F2JTD1</accession>
<gene>
    <name evidence="1" type="ordered locus">Marme_1074</name>
</gene>
<dbReference type="HOGENOM" id="CLU_1516154_0_0_6"/>
<name>F2JTD1_MARM1</name>
<dbReference type="PATRIC" id="fig|717774.3.peg.1114"/>
<dbReference type="Proteomes" id="UP000001062">
    <property type="component" value="Chromosome"/>
</dbReference>